<gene>
    <name evidence="4" type="ORF">C7435_2242</name>
</gene>
<dbReference type="GO" id="GO:0003723">
    <property type="term" value="F:RNA binding"/>
    <property type="evidence" value="ECO:0007669"/>
    <property type="project" value="InterPro"/>
</dbReference>
<evidence type="ECO:0000313" key="5">
    <source>
        <dbReference type="Proteomes" id="UP000273675"/>
    </source>
</evidence>
<keyword evidence="1 4" id="KW-0489">Methyltransferase</keyword>
<dbReference type="EMBL" id="RBIM01000005">
    <property type="protein sequence ID" value="RKQ95993.1"/>
    <property type="molecule type" value="Genomic_DNA"/>
</dbReference>
<dbReference type="Pfam" id="PF00588">
    <property type="entry name" value="SpoU_methylase"/>
    <property type="match status" value="1"/>
</dbReference>
<dbReference type="Gene3D" id="3.40.1280.10">
    <property type="match status" value="1"/>
</dbReference>
<dbReference type="OrthoDB" id="4578643at2"/>
<dbReference type="InterPro" id="IPR029028">
    <property type="entry name" value="Alpha/beta_knot_MTases"/>
</dbReference>
<evidence type="ECO:0000256" key="1">
    <source>
        <dbReference type="ARBA" id="ARBA00022603"/>
    </source>
</evidence>
<dbReference type="AlphaFoldDB" id="A0A495D2K2"/>
<reference evidence="4 5" key="1">
    <citation type="submission" date="2018-10" db="EMBL/GenBank/DDBJ databases">
        <title>Genomic Encyclopedia of Type Strains, Phase IV (KMG-IV): sequencing the most valuable type-strain genomes for metagenomic binning, comparative biology and taxonomic classification.</title>
        <authorList>
            <person name="Goeker M."/>
        </authorList>
    </citation>
    <scope>NUCLEOTIDE SEQUENCE [LARGE SCALE GENOMIC DNA]</scope>
    <source>
        <strain evidence="4 5">DSM 4734</strain>
    </source>
</reference>
<dbReference type="InterPro" id="IPR029026">
    <property type="entry name" value="tRNA_m1G_MTases_N"/>
</dbReference>
<proteinExistence type="predicted"/>
<dbReference type="GO" id="GO:0006396">
    <property type="term" value="P:RNA processing"/>
    <property type="evidence" value="ECO:0007669"/>
    <property type="project" value="InterPro"/>
</dbReference>
<sequence>MITVKRGYFGVGAEGISKPMNMGAILRTAHAFGASFAFTVDANHQVRDVYRADTAKSVDHVPYYEWDATDEIALPSNCQLVGIELTDDAVDLPSFRHPLCAAYVFGRERGSLSEDMQARCSHIVKIPTKFCVNVSVACAITLYDRQINFGGFPERPLMPGGPDLESLAEATKKAGIHR</sequence>
<dbReference type="PANTHER" id="PTHR43191">
    <property type="entry name" value="RRNA METHYLTRANSFERASE 3"/>
    <property type="match status" value="1"/>
</dbReference>
<dbReference type="GO" id="GO:0032259">
    <property type="term" value="P:methylation"/>
    <property type="evidence" value="ECO:0007669"/>
    <property type="project" value="UniProtKB-KW"/>
</dbReference>
<feature type="domain" description="tRNA/rRNA methyltransferase SpoU type" evidence="3">
    <location>
        <begin position="13"/>
        <end position="143"/>
    </location>
</feature>
<evidence type="ECO:0000259" key="3">
    <source>
        <dbReference type="Pfam" id="PF00588"/>
    </source>
</evidence>
<dbReference type="Proteomes" id="UP000273675">
    <property type="component" value="Unassembled WGS sequence"/>
</dbReference>
<dbReference type="GO" id="GO:0008173">
    <property type="term" value="F:RNA methyltransferase activity"/>
    <property type="evidence" value="ECO:0007669"/>
    <property type="project" value="InterPro"/>
</dbReference>
<accession>A0A495D2K2</accession>
<evidence type="ECO:0000313" key="4">
    <source>
        <dbReference type="EMBL" id="RKQ95993.1"/>
    </source>
</evidence>
<dbReference type="InterPro" id="IPR051259">
    <property type="entry name" value="rRNA_Methyltransferase"/>
</dbReference>
<dbReference type="SUPFAM" id="SSF75217">
    <property type="entry name" value="alpha/beta knot"/>
    <property type="match status" value="1"/>
</dbReference>
<name>A0A495D2K2_9PROT</name>
<dbReference type="InterPro" id="IPR001537">
    <property type="entry name" value="SpoU_MeTrfase"/>
</dbReference>
<evidence type="ECO:0000256" key="2">
    <source>
        <dbReference type="ARBA" id="ARBA00022679"/>
    </source>
</evidence>
<dbReference type="CDD" id="cd18098">
    <property type="entry name" value="SpoU-like"/>
    <property type="match status" value="1"/>
</dbReference>
<dbReference type="PANTHER" id="PTHR43191:SF2">
    <property type="entry name" value="RRNA METHYLTRANSFERASE 3, MITOCHONDRIAL"/>
    <property type="match status" value="1"/>
</dbReference>
<organism evidence="4 5">
    <name type="scientific">Maricaulis maris</name>
    <dbReference type="NCBI Taxonomy" id="74318"/>
    <lineage>
        <taxon>Bacteria</taxon>
        <taxon>Pseudomonadati</taxon>
        <taxon>Pseudomonadota</taxon>
        <taxon>Alphaproteobacteria</taxon>
        <taxon>Maricaulales</taxon>
        <taxon>Maricaulaceae</taxon>
        <taxon>Maricaulis</taxon>
    </lineage>
</organism>
<protein>
    <submittedName>
        <fullName evidence="4">SpoU rRNA methylase family protein</fullName>
    </submittedName>
</protein>
<keyword evidence="2" id="KW-0808">Transferase</keyword>
<comment type="caution">
    <text evidence="4">The sequence shown here is derived from an EMBL/GenBank/DDBJ whole genome shotgun (WGS) entry which is preliminary data.</text>
</comment>
<dbReference type="RefSeq" id="WP_121211554.1">
    <property type="nucleotide sequence ID" value="NZ_RBIM01000005.1"/>
</dbReference>